<protein>
    <recommendedName>
        <fullName evidence="2">Nudix hydrolase domain-containing protein</fullName>
    </recommendedName>
</protein>
<dbReference type="RefSeq" id="WP_048554106.1">
    <property type="nucleotide sequence ID" value="NZ_HF570958.1"/>
</dbReference>
<dbReference type="Gene3D" id="3.90.79.10">
    <property type="entry name" value="Nucleoside Triphosphate Pyrophosphohydrolase"/>
    <property type="match status" value="1"/>
</dbReference>
<feature type="domain" description="Nudix hydrolase" evidence="2">
    <location>
        <begin position="2"/>
        <end position="132"/>
    </location>
</feature>
<keyword evidence="4" id="KW-1185">Reference proteome</keyword>
<dbReference type="STRING" id="1194083.BN12_1710007"/>
<gene>
    <name evidence="3" type="ORF">BN12_1710007</name>
</gene>
<dbReference type="CDD" id="cd07067">
    <property type="entry name" value="HP_PGM_like"/>
    <property type="match status" value="1"/>
</dbReference>
<evidence type="ECO:0000259" key="2">
    <source>
        <dbReference type="PROSITE" id="PS51462"/>
    </source>
</evidence>
<dbReference type="PANTHER" id="PTHR21340:SF0">
    <property type="entry name" value="BIS(5'-NUCLEOSYL)-TETRAPHOSPHATASE [ASYMMETRICAL]"/>
    <property type="match status" value="1"/>
</dbReference>
<evidence type="ECO:0000313" key="4">
    <source>
        <dbReference type="Proteomes" id="UP000035721"/>
    </source>
</evidence>
<dbReference type="AlphaFoldDB" id="A0A077LYZ0"/>
<dbReference type="Proteomes" id="UP000035721">
    <property type="component" value="Unassembled WGS sequence"/>
</dbReference>
<dbReference type="SUPFAM" id="SSF55811">
    <property type="entry name" value="Nudix"/>
    <property type="match status" value="1"/>
</dbReference>
<keyword evidence="1" id="KW-0378">Hydrolase</keyword>
<dbReference type="PROSITE" id="PS51462">
    <property type="entry name" value="NUDIX"/>
    <property type="match status" value="1"/>
</dbReference>
<dbReference type="GO" id="GO:0004081">
    <property type="term" value="F:bis(5'-nucleosyl)-tetraphosphatase (asymmetrical) activity"/>
    <property type="evidence" value="ECO:0007669"/>
    <property type="project" value="TreeGrafter"/>
</dbReference>
<evidence type="ECO:0000313" key="3">
    <source>
        <dbReference type="EMBL" id="CCH77205.1"/>
    </source>
</evidence>
<dbReference type="Gene3D" id="3.40.50.1240">
    <property type="entry name" value="Phosphoglycerate mutase-like"/>
    <property type="match status" value="1"/>
</dbReference>
<dbReference type="PROSITE" id="PS00893">
    <property type="entry name" value="NUDIX_BOX"/>
    <property type="match status" value="1"/>
</dbReference>
<dbReference type="OrthoDB" id="4287477at2"/>
<dbReference type="GO" id="GO:0006167">
    <property type="term" value="P:AMP biosynthetic process"/>
    <property type="evidence" value="ECO:0007669"/>
    <property type="project" value="TreeGrafter"/>
</dbReference>
<accession>A0A077LYZ0</accession>
<dbReference type="Pfam" id="PF00300">
    <property type="entry name" value="His_Phos_1"/>
    <property type="match status" value="1"/>
</dbReference>
<sequence>MTVIPAAGTIPWRRVDDVLQVALVHRPRYDDWSWPKGKVDSGEDWPVAAVRETFEETGLRVRLGMPLPTAEYVVLERDGTPATKSVRYWAAEVIGGKGRLVNEIDEVAWLDVQTAYDRLDYARDRDQLLAVVRADQQGVLRTRTVAVVRHAQAVARSDWKGRDADRPLDARGRRRSDALVPVLAAYAIDRVVSSPSLRCRDTLAPYAISASVRMRLRRALSEEGFEADPTGAEARTRKEIRRLRAMSALCSHRPVLPVILEALATVAPAHEEARRTLLLAAKEGMDKGEALVAHLAVTPEPSIVAVERHLP</sequence>
<reference evidence="3 4" key="1">
    <citation type="journal article" date="2013" name="ISME J.">
        <title>A metabolic model for members of the genus Tetrasphaera involved in enhanced biological phosphorus removal.</title>
        <authorList>
            <person name="Kristiansen R."/>
            <person name="Nguyen H.T.T."/>
            <person name="Saunders A.M."/>
            <person name="Nielsen J.L."/>
            <person name="Wimmer R."/>
            <person name="Le V.Q."/>
            <person name="McIlroy S.J."/>
            <person name="Petrovski S."/>
            <person name="Seviour R.J."/>
            <person name="Calteau A."/>
            <person name="Nielsen K.L."/>
            <person name="Nielsen P.H."/>
        </authorList>
    </citation>
    <scope>NUCLEOTIDE SEQUENCE [LARGE SCALE GENOMIC DNA]</scope>
    <source>
        <strain evidence="3 4">T1-X7</strain>
    </source>
</reference>
<proteinExistence type="predicted"/>
<dbReference type="SUPFAM" id="SSF53254">
    <property type="entry name" value="Phosphoglycerate mutase-like"/>
    <property type="match status" value="1"/>
</dbReference>
<dbReference type="EMBL" id="CAJB01000081">
    <property type="protein sequence ID" value="CCH77205.1"/>
    <property type="molecule type" value="Genomic_DNA"/>
</dbReference>
<dbReference type="CDD" id="cd03673">
    <property type="entry name" value="NUDIX_Ap6A_hydrolase"/>
    <property type="match status" value="1"/>
</dbReference>
<dbReference type="InterPro" id="IPR013078">
    <property type="entry name" value="His_Pase_superF_clade-1"/>
</dbReference>
<dbReference type="PANTHER" id="PTHR21340">
    <property type="entry name" value="DIADENOSINE 5,5-P1,P4-TETRAPHOSPHATE PYROPHOSPHOHYDROLASE MUTT"/>
    <property type="match status" value="1"/>
</dbReference>
<dbReference type="InterPro" id="IPR029033">
    <property type="entry name" value="His_PPase_superfam"/>
</dbReference>
<dbReference type="InterPro" id="IPR015797">
    <property type="entry name" value="NUDIX_hydrolase-like_dom_sf"/>
</dbReference>
<dbReference type="InterPro" id="IPR051325">
    <property type="entry name" value="Nudix_hydrolase_domain"/>
</dbReference>
<dbReference type="GO" id="GO:0006754">
    <property type="term" value="P:ATP biosynthetic process"/>
    <property type="evidence" value="ECO:0007669"/>
    <property type="project" value="TreeGrafter"/>
</dbReference>
<dbReference type="Pfam" id="PF00293">
    <property type="entry name" value="NUDIX"/>
    <property type="match status" value="1"/>
</dbReference>
<dbReference type="SMART" id="SM00855">
    <property type="entry name" value="PGAM"/>
    <property type="match status" value="1"/>
</dbReference>
<dbReference type="InterPro" id="IPR000086">
    <property type="entry name" value="NUDIX_hydrolase_dom"/>
</dbReference>
<comment type="caution">
    <text evidence="3">The sequence shown here is derived from an EMBL/GenBank/DDBJ whole genome shotgun (WGS) entry which is preliminary data.</text>
</comment>
<name>A0A077LYZ0_9MICO</name>
<organism evidence="3 4">
    <name type="scientific">Nostocoides japonicum T1-X7</name>
    <dbReference type="NCBI Taxonomy" id="1194083"/>
    <lineage>
        <taxon>Bacteria</taxon>
        <taxon>Bacillati</taxon>
        <taxon>Actinomycetota</taxon>
        <taxon>Actinomycetes</taxon>
        <taxon>Micrococcales</taxon>
        <taxon>Intrasporangiaceae</taxon>
        <taxon>Nostocoides</taxon>
    </lineage>
</organism>
<evidence type="ECO:0000256" key="1">
    <source>
        <dbReference type="ARBA" id="ARBA00022801"/>
    </source>
</evidence>
<dbReference type="InterPro" id="IPR020084">
    <property type="entry name" value="NUDIX_hydrolase_CS"/>
</dbReference>